<sequence length="79" mass="8082">MNPAGRRTLTVRIIGNVALAAGLLVSVITLSSDAGSAEPHVLAGFLVATGIGLRIEAAIRERADEAEAGQGQDDRTGGW</sequence>
<comment type="caution">
    <text evidence="2">The sequence shown here is derived from an EMBL/GenBank/DDBJ whole genome shotgun (WGS) entry which is preliminary data.</text>
</comment>
<accession>A0ABS1ULR8</accession>
<reference evidence="2 3" key="1">
    <citation type="submission" date="2021-01" db="EMBL/GenBank/DDBJ databases">
        <title>Genome sequencing of Micromonospora fiedleri MG-37.</title>
        <authorList>
            <person name="Moreland P.E.J."/>
            <person name="Stach J.E.M."/>
        </authorList>
    </citation>
    <scope>NUCLEOTIDE SEQUENCE [LARGE SCALE GENOMIC DNA]</scope>
    <source>
        <strain evidence="2 3">MG-37</strain>
    </source>
</reference>
<gene>
    <name evidence="2" type="ORF">JMF97_14125</name>
</gene>
<keyword evidence="1" id="KW-1133">Transmembrane helix</keyword>
<name>A0ABS1ULR8_9ACTN</name>
<feature type="transmembrane region" description="Helical" evidence="1">
    <location>
        <begin position="9"/>
        <end position="31"/>
    </location>
</feature>
<dbReference type="EMBL" id="JAETXL010000005">
    <property type="protein sequence ID" value="MBL6277293.1"/>
    <property type="molecule type" value="Genomic_DNA"/>
</dbReference>
<proteinExistence type="predicted"/>
<evidence type="ECO:0000313" key="3">
    <source>
        <dbReference type="Proteomes" id="UP000661193"/>
    </source>
</evidence>
<protein>
    <recommendedName>
        <fullName evidence="4">PEP-CTERM protein-sorting domain-containing protein</fullName>
    </recommendedName>
</protein>
<evidence type="ECO:0008006" key="4">
    <source>
        <dbReference type="Google" id="ProtNLM"/>
    </source>
</evidence>
<evidence type="ECO:0000256" key="1">
    <source>
        <dbReference type="SAM" id="Phobius"/>
    </source>
</evidence>
<organism evidence="2 3">
    <name type="scientific">Micromonospora fiedleri</name>
    <dbReference type="NCBI Taxonomy" id="1157498"/>
    <lineage>
        <taxon>Bacteria</taxon>
        <taxon>Bacillati</taxon>
        <taxon>Actinomycetota</taxon>
        <taxon>Actinomycetes</taxon>
        <taxon>Micromonosporales</taxon>
        <taxon>Micromonosporaceae</taxon>
        <taxon>Micromonospora</taxon>
    </lineage>
</organism>
<keyword evidence="3" id="KW-1185">Reference proteome</keyword>
<keyword evidence="1" id="KW-0472">Membrane</keyword>
<keyword evidence="1" id="KW-0812">Transmembrane</keyword>
<dbReference type="Proteomes" id="UP000661193">
    <property type="component" value="Unassembled WGS sequence"/>
</dbReference>
<evidence type="ECO:0000313" key="2">
    <source>
        <dbReference type="EMBL" id="MBL6277293.1"/>
    </source>
</evidence>